<dbReference type="OrthoDB" id="8481828at2"/>
<evidence type="ECO:0000256" key="1">
    <source>
        <dbReference type="ARBA" id="ARBA00005701"/>
    </source>
</evidence>
<comment type="caution">
    <text evidence="3">The sequence shown here is derived from an EMBL/GenBank/DDBJ whole genome shotgun (WGS) entry which is preliminary data.</text>
</comment>
<comment type="similarity">
    <text evidence="1">Belongs to the SDHAF4 family.</text>
</comment>
<dbReference type="AlphaFoldDB" id="A0A1V2N829"/>
<evidence type="ECO:0000313" key="3">
    <source>
        <dbReference type="EMBL" id="ONI59738.1"/>
    </source>
</evidence>
<dbReference type="EMBL" id="LVWB01000010">
    <property type="protein sequence ID" value="ONI59738.1"/>
    <property type="molecule type" value="Genomic_DNA"/>
</dbReference>
<evidence type="ECO:0000256" key="2">
    <source>
        <dbReference type="SAM" id="MobiDB-lite"/>
    </source>
</evidence>
<dbReference type="Proteomes" id="UP000189542">
    <property type="component" value="Unassembled WGS sequence"/>
</dbReference>
<name>A0A1V2N829_9HYPH</name>
<gene>
    <name evidence="3" type="ORF">AYO25_03070</name>
</gene>
<dbReference type="InterPro" id="IPR012875">
    <property type="entry name" value="SDHF4"/>
</dbReference>
<reference evidence="3 4" key="1">
    <citation type="journal article" date="2017" name="PLoS ONE">
        <title>Genomic sequence of 'Candidatus Liberibacter solanacearum' haplotype C and its comparison with haplotype A and B genomes.</title>
        <authorList>
            <person name="Wang J."/>
            <person name="Haapalainen M."/>
            <person name="Schott T."/>
            <person name="Thompson S.M."/>
            <person name="Smith G.R."/>
            <person name="Nissinen A.I."/>
            <person name="Pirhonen M."/>
        </authorList>
    </citation>
    <scope>NUCLEOTIDE SEQUENCE [LARGE SCALE GENOMIC DNA]</scope>
    <source>
        <strain evidence="3 4">FIN111</strain>
    </source>
</reference>
<proteinExistence type="inferred from homology"/>
<evidence type="ECO:0000313" key="4">
    <source>
        <dbReference type="Proteomes" id="UP000189542"/>
    </source>
</evidence>
<sequence>MNNNITKKSKETLSSIAKRALEEARQRRSAENKNAKHPVEIGGRDGPDPTRFGDWEKKGLSIDF</sequence>
<accession>A0A1V2N829</accession>
<dbReference type="RefSeq" id="WP_076969458.1">
    <property type="nucleotide sequence ID" value="NZ_LVWB01000010.1"/>
</dbReference>
<feature type="region of interest" description="Disordered" evidence="2">
    <location>
        <begin position="21"/>
        <end position="64"/>
    </location>
</feature>
<organism evidence="3 4">
    <name type="scientific">Candidatus Liberibacter solanacearum</name>
    <dbReference type="NCBI Taxonomy" id="556287"/>
    <lineage>
        <taxon>Bacteria</taxon>
        <taxon>Pseudomonadati</taxon>
        <taxon>Pseudomonadota</taxon>
        <taxon>Alphaproteobacteria</taxon>
        <taxon>Hyphomicrobiales</taxon>
        <taxon>Rhizobiaceae</taxon>
        <taxon>Liberibacter</taxon>
    </lineage>
</organism>
<protein>
    <submittedName>
        <fullName evidence="3">DUF1674 domain-containing protein</fullName>
    </submittedName>
</protein>
<dbReference type="Pfam" id="PF07896">
    <property type="entry name" value="DUF1674"/>
    <property type="match status" value="1"/>
</dbReference>